<dbReference type="Proteomes" id="UP000198539">
    <property type="component" value="Unassembled WGS sequence"/>
</dbReference>
<sequence>MIHGGDAVTPAKIPFAGWKDVVFRVKNQVAKDRVGLLAAGVAFYGLLALFPAITAVIAISC</sequence>
<accession>A0A1H3EP43</accession>
<reference evidence="2 3" key="1">
    <citation type="submission" date="2016-10" db="EMBL/GenBank/DDBJ databases">
        <authorList>
            <person name="de Groot N.N."/>
        </authorList>
    </citation>
    <scope>NUCLEOTIDE SEQUENCE [LARGE SCALE GENOMIC DNA]</scope>
    <source>
        <strain evidence="2 3">CGMCC 1.8894</strain>
    </source>
</reference>
<dbReference type="RefSeq" id="WP_223814404.1">
    <property type="nucleotide sequence ID" value="NZ_CP061500.1"/>
</dbReference>
<evidence type="ECO:0000313" key="3">
    <source>
        <dbReference type="Proteomes" id="UP000198539"/>
    </source>
</evidence>
<keyword evidence="3" id="KW-1185">Reference proteome</keyword>
<name>A0A1H3EP43_9RHOB</name>
<dbReference type="STRING" id="564137.SAMN04488238_12322"/>
<keyword evidence="1" id="KW-0472">Membrane</keyword>
<evidence type="ECO:0000256" key="1">
    <source>
        <dbReference type="SAM" id="Phobius"/>
    </source>
</evidence>
<feature type="transmembrane region" description="Helical" evidence="1">
    <location>
        <begin position="34"/>
        <end position="59"/>
    </location>
</feature>
<organism evidence="2 3">
    <name type="scientific">Roseicitreum antarcticum</name>
    <dbReference type="NCBI Taxonomy" id="564137"/>
    <lineage>
        <taxon>Bacteria</taxon>
        <taxon>Pseudomonadati</taxon>
        <taxon>Pseudomonadota</taxon>
        <taxon>Alphaproteobacteria</taxon>
        <taxon>Rhodobacterales</taxon>
        <taxon>Paracoccaceae</taxon>
        <taxon>Roseicitreum</taxon>
    </lineage>
</organism>
<keyword evidence="1" id="KW-1133">Transmembrane helix</keyword>
<dbReference type="AlphaFoldDB" id="A0A1H3EP43"/>
<proteinExistence type="predicted"/>
<keyword evidence="1" id="KW-0812">Transmembrane</keyword>
<dbReference type="EMBL" id="FNOM01000023">
    <property type="protein sequence ID" value="SDX79719.1"/>
    <property type="molecule type" value="Genomic_DNA"/>
</dbReference>
<gene>
    <name evidence="2" type="ORF">SAMN04488238_12322</name>
</gene>
<evidence type="ECO:0000313" key="2">
    <source>
        <dbReference type="EMBL" id="SDX79719.1"/>
    </source>
</evidence>
<protein>
    <submittedName>
        <fullName evidence="2">Virulence factor BrkB</fullName>
    </submittedName>
</protein>